<reference evidence="3 4" key="1">
    <citation type="submission" date="2017-03" db="EMBL/GenBank/DDBJ databases">
        <title>Genomes of endolithic fungi from Antarctica.</title>
        <authorList>
            <person name="Coleine C."/>
            <person name="Masonjones S."/>
            <person name="Stajich J.E."/>
        </authorList>
    </citation>
    <scope>NUCLEOTIDE SEQUENCE [LARGE SCALE GENOMIC DNA]</scope>
    <source>
        <strain evidence="3 4">CCFEE 5184</strain>
    </source>
</reference>
<dbReference type="GO" id="GO:0005737">
    <property type="term" value="C:cytoplasm"/>
    <property type="evidence" value="ECO:0007669"/>
    <property type="project" value="TreeGrafter"/>
</dbReference>
<evidence type="ECO:0000313" key="3">
    <source>
        <dbReference type="EMBL" id="TKA70128.1"/>
    </source>
</evidence>
<feature type="domain" description="Myotubularin phosphatase" evidence="2">
    <location>
        <begin position="1"/>
        <end position="161"/>
    </location>
</feature>
<feature type="compositionally biased region" description="Basic and acidic residues" evidence="1">
    <location>
        <begin position="44"/>
        <end position="53"/>
    </location>
</feature>
<dbReference type="GO" id="GO:0046856">
    <property type="term" value="P:phosphatidylinositol dephosphorylation"/>
    <property type="evidence" value="ECO:0007669"/>
    <property type="project" value="TreeGrafter"/>
</dbReference>
<gene>
    <name evidence="3" type="ORF">B0A55_08230</name>
</gene>
<feature type="compositionally biased region" description="Polar residues" evidence="1">
    <location>
        <begin position="12"/>
        <end position="30"/>
    </location>
</feature>
<feature type="region of interest" description="Disordered" evidence="1">
    <location>
        <begin position="263"/>
        <end position="345"/>
    </location>
</feature>
<comment type="caution">
    <text evidence="3">The sequence shown here is derived from an EMBL/GenBank/DDBJ whole genome shotgun (WGS) entry which is preliminary data.</text>
</comment>
<dbReference type="PANTHER" id="PTHR10807">
    <property type="entry name" value="MYOTUBULARIN-RELATED"/>
    <property type="match status" value="1"/>
</dbReference>
<dbReference type="OrthoDB" id="271628at2759"/>
<feature type="region of interest" description="Disordered" evidence="1">
    <location>
        <begin position="12"/>
        <end position="53"/>
    </location>
</feature>
<evidence type="ECO:0000256" key="1">
    <source>
        <dbReference type="SAM" id="MobiDB-lite"/>
    </source>
</evidence>
<dbReference type="InterPro" id="IPR010569">
    <property type="entry name" value="Myotubularin-like_Pase_dom"/>
</dbReference>
<organism evidence="3 4">
    <name type="scientific">Friedmanniomyces simplex</name>
    <dbReference type="NCBI Taxonomy" id="329884"/>
    <lineage>
        <taxon>Eukaryota</taxon>
        <taxon>Fungi</taxon>
        <taxon>Dikarya</taxon>
        <taxon>Ascomycota</taxon>
        <taxon>Pezizomycotina</taxon>
        <taxon>Dothideomycetes</taxon>
        <taxon>Dothideomycetidae</taxon>
        <taxon>Mycosphaerellales</taxon>
        <taxon>Teratosphaeriaceae</taxon>
        <taxon>Friedmanniomyces</taxon>
    </lineage>
</organism>
<dbReference type="GO" id="GO:0004438">
    <property type="term" value="F:phosphatidylinositol-3-phosphate phosphatase activity"/>
    <property type="evidence" value="ECO:0007669"/>
    <property type="project" value="TreeGrafter"/>
</dbReference>
<dbReference type="Pfam" id="PF06602">
    <property type="entry name" value="Myotub-related"/>
    <property type="match status" value="1"/>
</dbReference>
<feature type="region of interest" description="Disordered" evidence="1">
    <location>
        <begin position="200"/>
        <end position="224"/>
    </location>
</feature>
<dbReference type="STRING" id="329884.A0A4U0X4P5"/>
<dbReference type="EMBL" id="NAJQ01000410">
    <property type="protein sequence ID" value="TKA70128.1"/>
    <property type="molecule type" value="Genomic_DNA"/>
</dbReference>
<dbReference type="Proteomes" id="UP000309340">
    <property type="component" value="Unassembled WGS sequence"/>
</dbReference>
<dbReference type="AlphaFoldDB" id="A0A4U0X4P5"/>
<keyword evidence="4" id="KW-1185">Reference proteome</keyword>
<dbReference type="InterPro" id="IPR030564">
    <property type="entry name" value="Myotubularin"/>
</dbReference>
<feature type="non-terminal residue" evidence="3">
    <location>
        <position position="1"/>
    </location>
</feature>
<evidence type="ECO:0000259" key="2">
    <source>
        <dbReference type="PROSITE" id="PS51339"/>
    </source>
</evidence>
<feature type="compositionally biased region" description="Polar residues" evidence="1">
    <location>
        <begin position="279"/>
        <end position="300"/>
    </location>
</feature>
<dbReference type="SUPFAM" id="SSF52799">
    <property type="entry name" value="(Phosphotyrosine protein) phosphatases II"/>
    <property type="match status" value="1"/>
</dbReference>
<evidence type="ECO:0000313" key="4">
    <source>
        <dbReference type="Proteomes" id="UP000309340"/>
    </source>
</evidence>
<accession>A0A4U0X4P5</accession>
<feature type="compositionally biased region" description="Polar residues" evidence="1">
    <location>
        <begin position="320"/>
        <end position="342"/>
    </location>
</feature>
<dbReference type="InterPro" id="IPR029021">
    <property type="entry name" value="Prot-tyrosine_phosphatase-like"/>
</dbReference>
<proteinExistence type="predicted"/>
<dbReference type="PANTHER" id="PTHR10807:SF128">
    <property type="entry name" value="PHOSPHATIDYLINOSITOL-3,5-BISPHOSPHATE 3-PHOSPHATASE"/>
    <property type="match status" value="1"/>
</dbReference>
<name>A0A4U0X4P5_9PEZI</name>
<sequence>WFDKNRANLFRQQNNSQESFTDGASRSASPPANPILHSPPTANSKDEKARHTSQKEISPVFHQFLDSVYQLQRHYPNAFEFNERFLLRLLYQVYAGQYGEFLFNCERERMEHAGRLPSVWIYFISRRADFINSEYRTEESLMLPKRGGDQQMDVRWWFNLFGQRDEDMNVPRALAPATNIPAFNIQPSSLSLDDCAATGAEEPDALAPGDATLRETKSTPALSSLTTTTARDVVAGVSVLSVQSPITEHAQPATLLLPALQQDNSSAREAPSRPADPAPSTTKPETGLTTSVQPEQSGSEAQISAQTPPTPPPISPQASNAVDTSDFSDPLGVTTTRVSSASARPDFVAFASQNAFRE</sequence>
<dbReference type="GO" id="GO:0016020">
    <property type="term" value="C:membrane"/>
    <property type="evidence" value="ECO:0007669"/>
    <property type="project" value="TreeGrafter"/>
</dbReference>
<dbReference type="PROSITE" id="PS51339">
    <property type="entry name" value="PPASE_MYOTUBULARIN"/>
    <property type="match status" value="1"/>
</dbReference>
<protein>
    <recommendedName>
        <fullName evidence="2">Myotubularin phosphatase domain-containing protein</fullName>
    </recommendedName>
</protein>